<name>A0ABM8FX52_9MICO</name>
<dbReference type="Pfam" id="PF16113">
    <property type="entry name" value="ECH_2"/>
    <property type="match status" value="1"/>
</dbReference>
<dbReference type="Proteomes" id="UP001321543">
    <property type="component" value="Chromosome"/>
</dbReference>
<evidence type="ECO:0000313" key="3">
    <source>
        <dbReference type="Proteomes" id="UP001321543"/>
    </source>
</evidence>
<dbReference type="InterPro" id="IPR045004">
    <property type="entry name" value="ECH_dom"/>
</dbReference>
<dbReference type="RefSeq" id="WP_434019601.1">
    <property type="nucleotide sequence ID" value="NZ_AP027728.1"/>
</dbReference>
<sequence>MFSAATVGEIADRLRASDAEDAAAALTVLEELAPTGLAVTLDAVREAREMRSVREALEGSTAG</sequence>
<protein>
    <recommendedName>
        <fullName evidence="1">Enoyl-CoA hydratase/isomerase domain-containing protein</fullName>
    </recommendedName>
</protein>
<evidence type="ECO:0000313" key="2">
    <source>
        <dbReference type="EMBL" id="BDZ40256.1"/>
    </source>
</evidence>
<proteinExistence type="predicted"/>
<gene>
    <name evidence="2" type="ORF">GCM10025863_28700</name>
</gene>
<reference evidence="3" key="1">
    <citation type="journal article" date="2019" name="Int. J. Syst. Evol. Microbiol.">
        <title>The Global Catalogue of Microorganisms (GCM) 10K type strain sequencing project: providing services to taxonomists for standard genome sequencing and annotation.</title>
        <authorList>
            <consortium name="The Broad Institute Genomics Platform"/>
            <consortium name="The Broad Institute Genome Sequencing Center for Infectious Disease"/>
            <person name="Wu L."/>
            <person name="Ma J."/>
        </authorList>
    </citation>
    <scope>NUCLEOTIDE SEQUENCE [LARGE SCALE GENOMIC DNA]</scope>
    <source>
        <strain evidence="3">NBRC 106310</strain>
    </source>
</reference>
<feature type="domain" description="Enoyl-CoA hydratase/isomerase" evidence="1">
    <location>
        <begin position="1"/>
        <end position="58"/>
    </location>
</feature>
<keyword evidence="3" id="KW-1185">Reference proteome</keyword>
<organism evidence="2 3">
    <name type="scientific">Microbacterium suwonense</name>
    <dbReference type="NCBI Taxonomy" id="683047"/>
    <lineage>
        <taxon>Bacteria</taxon>
        <taxon>Bacillati</taxon>
        <taxon>Actinomycetota</taxon>
        <taxon>Actinomycetes</taxon>
        <taxon>Micrococcales</taxon>
        <taxon>Microbacteriaceae</taxon>
        <taxon>Microbacterium</taxon>
    </lineage>
</organism>
<evidence type="ECO:0000259" key="1">
    <source>
        <dbReference type="Pfam" id="PF16113"/>
    </source>
</evidence>
<dbReference type="Gene3D" id="3.90.226.10">
    <property type="entry name" value="2-enoyl-CoA Hydratase, Chain A, domain 1"/>
    <property type="match status" value="1"/>
</dbReference>
<accession>A0ABM8FX52</accession>
<dbReference type="EMBL" id="AP027728">
    <property type="protein sequence ID" value="BDZ40256.1"/>
    <property type="molecule type" value="Genomic_DNA"/>
</dbReference>